<evidence type="ECO:0000256" key="1">
    <source>
        <dbReference type="SAM" id="MobiDB-lite"/>
    </source>
</evidence>
<evidence type="ECO:0000313" key="2">
    <source>
        <dbReference type="EMBL" id="BDP44548.1"/>
    </source>
</evidence>
<sequence>MTSPRPRRGRSGAWLAAALLLATVLGAAWLARSMSDRGLTGNPAMNPGMPGMSQQNMPGMGGAPAPATP</sequence>
<dbReference type="RefSeq" id="WP_264778798.1">
    <property type="nucleotide sequence ID" value="NZ_AP026563.1"/>
</dbReference>
<dbReference type="EMBL" id="AP026563">
    <property type="protein sequence ID" value="BDP44548.1"/>
    <property type="molecule type" value="Genomic_DNA"/>
</dbReference>
<organism evidence="2 3">
    <name type="scientific">Deinococcus aetherius</name>
    <dbReference type="NCBI Taxonomy" id="200252"/>
    <lineage>
        <taxon>Bacteria</taxon>
        <taxon>Thermotogati</taxon>
        <taxon>Deinococcota</taxon>
        <taxon>Deinococci</taxon>
        <taxon>Deinococcales</taxon>
        <taxon>Deinococcaceae</taxon>
        <taxon>Deinococcus</taxon>
    </lineage>
</organism>
<gene>
    <name evidence="2" type="ORF">DAETH_45170</name>
</gene>
<feature type="region of interest" description="Disordered" evidence="1">
    <location>
        <begin position="36"/>
        <end position="69"/>
    </location>
</feature>
<dbReference type="Proteomes" id="UP001064971">
    <property type="component" value="Plasmid pDAETH-3"/>
</dbReference>
<evidence type="ECO:0000313" key="3">
    <source>
        <dbReference type="Proteomes" id="UP001064971"/>
    </source>
</evidence>
<protein>
    <submittedName>
        <fullName evidence="2">Uncharacterized protein</fullName>
    </submittedName>
</protein>
<reference evidence="2" key="1">
    <citation type="submission" date="2022-07" db="EMBL/GenBank/DDBJ databases">
        <title>Complete Genome Sequence of the Radioresistant Bacterium Deinococcus aetherius ST0316, Isolated from the Air Dust collected in Lower Stratosphere above Japan.</title>
        <authorList>
            <person name="Satoh K."/>
            <person name="Hagiwara K."/>
            <person name="Katsumata K."/>
            <person name="Kubo A."/>
            <person name="Yokobori S."/>
            <person name="Yamagishi A."/>
            <person name="Oono Y."/>
            <person name="Narumi I."/>
        </authorList>
    </citation>
    <scope>NUCLEOTIDE SEQUENCE</scope>
    <source>
        <strain evidence="2">ST0316</strain>
        <plasmid evidence="2">pDAETH-3</plasmid>
    </source>
</reference>
<name>A0ABM8AL36_9DEIO</name>
<keyword evidence="2" id="KW-0614">Plasmid</keyword>
<geneLocation type="plasmid" evidence="2 3">
    <name>pDAETH-3</name>
</geneLocation>
<accession>A0ABM8AL36</accession>
<proteinExistence type="predicted"/>
<keyword evidence="3" id="KW-1185">Reference proteome</keyword>